<dbReference type="InterPro" id="IPR013762">
    <property type="entry name" value="Integrase-like_cat_sf"/>
</dbReference>
<evidence type="ECO:0000256" key="1">
    <source>
        <dbReference type="ARBA" id="ARBA00023172"/>
    </source>
</evidence>
<proteinExistence type="predicted"/>
<dbReference type="AlphaFoldDB" id="A0A5C6DZN7"/>
<feature type="region of interest" description="Disordered" evidence="2">
    <location>
        <begin position="286"/>
        <end position="321"/>
    </location>
</feature>
<comment type="caution">
    <text evidence="4">The sequence shown here is derived from an EMBL/GenBank/DDBJ whole genome shotgun (WGS) entry which is preliminary data.</text>
</comment>
<name>A0A5C6DZN7_9BACT</name>
<sequence length="408" mass="46974">MSRRLGKVPAYCHHKASGRAVVRIFGKDVYLGPYGAPESHEAYEAEIARWRAATNEGESLEHEIRANSRFDLTLAEVLLRYKAFAENYYVKDGKPTKELTEMQLALRPARVLFGDTLARDFGPLSLKAVREAMINSDLSRGVINNRTNRIKRFIKWAASEQLVPPSVYEGVRTVTGLKFGRTRARETDPIKPVEDEHIEPVLAAVSSQVAAMIRLQRLTGMRPCEVVLMQFQDIERSKDIWIYEPQEHKTQWRGHHRVIALGPQCQEILTPFLILRQHGFLFSPRDAEEYRNGKRRENRQSPMTPSQQKRKPKKNPKKAKRDYYDVASYRRAIKYGILKVNKQRKVEKKELLPNWFPLQLRHSRATEINELYGIEAAAVSLGHSHADVTRVYAERNLKLAIEVARKVG</sequence>
<dbReference type="PANTHER" id="PTHR30349:SF64">
    <property type="entry name" value="PROPHAGE INTEGRASE INTD-RELATED"/>
    <property type="match status" value="1"/>
</dbReference>
<evidence type="ECO:0000313" key="5">
    <source>
        <dbReference type="Proteomes" id="UP000315471"/>
    </source>
</evidence>
<dbReference type="InterPro" id="IPR002104">
    <property type="entry name" value="Integrase_catalytic"/>
</dbReference>
<dbReference type="GO" id="GO:0003677">
    <property type="term" value="F:DNA binding"/>
    <property type="evidence" value="ECO:0007669"/>
    <property type="project" value="InterPro"/>
</dbReference>
<keyword evidence="5" id="KW-1185">Reference proteome</keyword>
<dbReference type="Gene3D" id="1.10.443.10">
    <property type="entry name" value="Intergrase catalytic core"/>
    <property type="match status" value="1"/>
</dbReference>
<evidence type="ECO:0000259" key="3">
    <source>
        <dbReference type="Pfam" id="PF00589"/>
    </source>
</evidence>
<dbReference type="SUPFAM" id="SSF56349">
    <property type="entry name" value="DNA breaking-rejoining enzymes"/>
    <property type="match status" value="1"/>
</dbReference>
<evidence type="ECO:0000313" key="4">
    <source>
        <dbReference type="EMBL" id="TWU41674.1"/>
    </source>
</evidence>
<keyword evidence="1" id="KW-0233">DNA recombination</keyword>
<dbReference type="OrthoDB" id="254233at2"/>
<dbReference type="InterPro" id="IPR011010">
    <property type="entry name" value="DNA_brk_join_enz"/>
</dbReference>
<feature type="compositionally biased region" description="Basic residues" evidence="2">
    <location>
        <begin position="308"/>
        <end position="320"/>
    </location>
</feature>
<dbReference type="RefSeq" id="WP_146600442.1">
    <property type="nucleotide sequence ID" value="NZ_SJPY01000004.1"/>
</dbReference>
<dbReference type="InterPro" id="IPR050090">
    <property type="entry name" value="Tyrosine_recombinase_XerCD"/>
</dbReference>
<dbReference type="EMBL" id="SJPY01000004">
    <property type="protein sequence ID" value="TWU41674.1"/>
    <property type="molecule type" value="Genomic_DNA"/>
</dbReference>
<dbReference type="Proteomes" id="UP000315471">
    <property type="component" value="Unassembled WGS sequence"/>
</dbReference>
<organism evidence="4 5">
    <name type="scientific">Novipirellula aureliae</name>
    <dbReference type="NCBI Taxonomy" id="2527966"/>
    <lineage>
        <taxon>Bacteria</taxon>
        <taxon>Pseudomonadati</taxon>
        <taxon>Planctomycetota</taxon>
        <taxon>Planctomycetia</taxon>
        <taxon>Pirellulales</taxon>
        <taxon>Pirellulaceae</taxon>
        <taxon>Novipirellula</taxon>
    </lineage>
</organism>
<reference evidence="4 5" key="1">
    <citation type="submission" date="2019-02" db="EMBL/GenBank/DDBJ databases">
        <title>Deep-cultivation of Planctomycetes and their phenomic and genomic characterization uncovers novel biology.</title>
        <authorList>
            <person name="Wiegand S."/>
            <person name="Jogler M."/>
            <person name="Boedeker C."/>
            <person name="Pinto D."/>
            <person name="Vollmers J."/>
            <person name="Rivas-Marin E."/>
            <person name="Kohn T."/>
            <person name="Peeters S.H."/>
            <person name="Heuer A."/>
            <person name="Rast P."/>
            <person name="Oberbeckmann S."/>
            <person name="Bunk B."/>
            <person name="Jeske O."/>
            <person name="Meyerdierks A."/>
            <person name="Storesund J.E."/>
            <person name="Kallscheuer N."/>
            <person name="Luecker S."/>
            <person name="Lage O.M."/>
            <person name="Pohl T."/>
            <person name="Merkel B.J."/>
            <person name="Hornburger P."/>
            <person name="Mueller R.-W."/>
            <person name="Bruemmer F."/>
            <person name="Labrenz M."/>
            <person name="Spormann A.M."/>
            <person name="Op Den Camp H."/>
            <person name="Overmann J."/>
            <person name="Amann R."/>
            <person name="Jetten M.S.M."/>
            <person name="Mascher T."/>
            <person name="Medema M.H."/>
            <person name="Devos D.P."/>
            <person name="Kaster A.-K."/>
            <person name="Ovreas L."/>
            <person name="Rohde M."/>
            <person name="Galperin M.Y."/>
            <person name="Jogler C."/>
        </authorList>
    </citation>
    <scope>NUCLEOTIDE SEQUENCE [LARGE SCALE GENOMIC DNA]</scope>
    <source>
        <strain evidence="4 5">Q31b</strain>
    </source>
</reference>
<dbReference type="GO" id="GO:0015074">
    <property type="term" value="P:DNA integration"/>
    <property type="evidence" value="ECO:0007669"/>
    <property type="project" value="InterPro"/>
</dbReference>
<feature type="domain" description="Tyr recombinase" evidence="3">
    <location>
        <begin position="208"/>
        <end position="396"/>
    </location>
</feature>
<dbReference type="Pfam" id="PF00589">
    <property type="entry name" value="Phage_integrase"/>
    <property type="match status" value="1"/>
</dbReference>
<dbReference type="GO" id="GO:0006310">
    <property type="term" value="P:DNA recombination"/>
    <property type="evidence" value="ECO:0007669"/>
    <property type="project" value="UniProtKB-KW"/>
</dbReference>
<dbReference type="PANTHER" id="PTHR30349">
    <property type="entry name" value="PHAGE INTEGRASE-RELATED"/>
    <property type="match status" value="1"/>
</dbReference>
<gene>
    <name evidence="4" type="ORF">Q31b_31290</name>
</gene>
<evidence type="ECO:0000256" key="2">
    <source>
        <dbReference type="SAM" id="MobiDB-lite"/>
    </source>
</evidence>
<protein>
    <submittedName>
        <fullName evidence="4">Phage integrase family protein</fullName>
    </submittedName>
</protein>
<accession>A0A5C6DZN7</accession>